<dbReference type="Proteomes" id="UP001431634">
    <property type="component" value="Unassembled WGS sequence"/>
</dbReference>
<dbReference type="EMBL" id="JASBAO010000001">
    <property type="protein sequence ID" value="MDI2091157.1"/>
    <property type="molecule type" value="Genomic_DNA"/>
</dbReference>
<reference evidence="1" key="1">
    <citation type="submission" date="2023-05" db="EMBL/GenBank/DDBJ databases">
        <title>Whole genome sequence of Commensalibacter sp.</title>
        <authorList>
            <person name="Charoenyingcharoen P."/>
            <person name="Yukphan P."/>
        </authorList>
    </citation>
    <scope>NUCLEOTIDE SEQUENCE</scope>
    <source>
        <strain evidence="1">TBRC 16381</strain>
    </source>
</reference>
<proteinExistence type="predicted"/>
<protein>
    <submittedName>
        <fullName evidence="1">Uncharacterized protein</fullName>
    </submittedName>
</protein>
<name>A0ABT6Q215_9PROT</name>
<keyword evidence="2" id="KW-1185">Reference proteome</keyword>
<accession>A0ABT6Q215</accession>
<evidence type="ECO:0000313" key="1">
    <source>
        <dbReference type="EMBL" id="MDI2091157.1"/>
    </source>
</evidence>
<sequence>MSSYYTRKNSFRFALCMLIGIGTGSGYSIAKGTKDMHHTVVNPASAHLVVGADVMDLSVLPKVKGNVAQYLPTPYGNLGGLLLTDGTQVIFSTMFGEAIKTLVRPGQDITIRGLKAHSLPLVQAFLIENQRGKKIQEDSPEAGFSPVPTTGPDLYVNGRIERLLHNLQGQIMGMTLKDGTVIYIVPSDLKKLSFELAAGKTIYARGMGSVSALGKALQARLLGNSETNMVELSQFNAPPFGAPAGSPAYDYIPQ</sequence>
<gene>
    <name evidence="1" type="ORF">QJV27_07215</name>
</gene>
<evidence type="ECO:0000313" key="2">
    <source>
        <dbReference type="Proteomes" id="UP001431634"/>
    </source>
</evidence>
<dbReference type="RefSeq" id="WP_281448257.1">
    <property type="nucleotide sequence ID" value="NZ_JASBAO010000001.1"/>
</dbReference>
<comment type="caution">
    <text evidence="1">The sequence shown here is derived from an EMBL/GenBank/DDBJ whole genome shotgun (WGS) entry which is preliminary data.</text>
</comment>
<organism evidence="1 2">
    <name type="scientific">Commensalibacter oyaizuii</name>
    <dbReference type="NCBI Taxonomy" id="3043873"/>
    <lineage>
        <taxon>Bacteria</taxon>
        <taxon>Pseudomonadati</taxon>
        <taxon>Pseudomonadota</taxon>
        <taxon>Alphaproteobacteria</taxon>
        <taxon>Acetobacterales</taxon>
        <taxon>Acetobacteraceae</taxon>
    </lineage>
</organism>